<name>A0AC34RJ33_9BILA</name>
<evidence type="ECO:0000313" key="1">
    <source>
        <dbReference type="Proteomes" id="UP000887576"/>
    </source>
</evidence>
<organism evidence="1 2">
    <name type="scientific">Panagrolaimus sp. JU765</name>
    <dbReference type="NCBI Taxonomy" id="591449"/>
    <lineage>
        <taxon>Eukaryota</taxon>
        <taxon>Metazoa</taxon>
        <taxon>Ecdysozoa</taxon>
        <taxon>Nematoda</taxon>
        <taxon>Chromadorea</taxon>
        <taxon>Rhabditida</taxon>
        <taxon>Tylenchina</taxon>
        <taxon>Panagrolaimomorpha</taxon>
        <taxon>Panagrolaimoidea</taxon>
        <taxon>Panagrolaimidae</taxon>
        <taxon>Panagrolaimus</taxon>
    </lineage>
</organism>
<protein>
    <submittedName>
        <fullName evidence="2">Ribosomal RNA methyltransferase FtsJ domain-containing protein</fullName>
    </submittedName>
</protein>
<dbReference type="Proteomes" id="UP000887576">
    <property type="component" value="Unplaced"/>
</dbReference>
<accession>A0AC34RJ33</accession>
<sequence length="305" mass="34425">MGLIHRERRDIFYKIAKALGYRSRSALKLLQIHETTNILDGVIRAVDLCASPGGFSKLLTEYVPKPEPNAAPNVLGIDVQLIVPFEGAEFWIRDITEKTLYLDILKHFGGSKVDIVVADGAPDGLGTTHEDTYYQMDLVLNSLVLGISILGEGGRFVSKVFRGKDIRHLAFIISQFFDTILIAKPRVCRQSSCEAFIVGKGFRMPEQLSNVDTTDLYDAFWPYVESFEDIPDDFTFDFIRCGSLQYDADANYPTLDKEFEEKFNINDKTHLEVLQLPTTPSYKAACELKRTNNLAKVELIDKNIL</sequence>
<evidence type="ECO:0000313" key="2">
    <source>
        <dbReference type="WBParaSite" id="JU765_v2.g7347.t1"/>
    </source>
</evidence>
<proteinExistence type="predicted"/>
<dbReference type="WBParaSite" id="JU765_v2.g7347.t1">
    <property type="protein sequence ID" value="JU765_v2.g7347.t1"/>
    <property type="gene ID" value="JU765_v2.g7347"/>
</dbReference>
<reference evidence="2" key="1">
    <citation type="submission" date="2022-11" db="UniProtKB">
        <authorList>
            <consortium name="WormBaseParasite"/>
        </authorList>
    </citation>
    <scope>IDENTIFICATION</scope>
</reference>